<keyword evidence="5" id="KW-0406">Ion transport</keyword>
<evidence type="ECO:0000256" key="3">
    <source>
        <dbReference type="ARBA" id="ARBA00022692"/>
    </source>
</evidence>
<evidence type="ECO:0000256" key="8">
    <source>
        <dbReference type="ARBA" id="ARBA00023214"/>
    </source>
</evidence>
<keyword evidence="8" id="KW-0868">Chloride</keyword>
<gene>
    <name evidence="12" type="ORF">KL86APRO_11253</name>
</gene>
<feature type="transmembrane region" description="Helical" evidence="11">
    <location>
        <begin position="194"/>
        <end position="217"/>
    </location>
</feature>
<organism evidence="12">
    <name type="scientific">uncultured Alphaproteobacteria bacterium</name>
    <dbReference type="NCBI Taxonomy" id="91750"/>
    <lineage>
        <taxon>Bacteria</taxon>
        <taxon>Pseudomonadati</taxon>
        <taxon>Pseudomonadota</taxon>
        <taxon>Alphaproteobacteria</taxon>
        <taxon>environmental samples</taxon>
    </lineage>
</organism>
<evidence type="ECO:0000256" key="1">
    <source>
        <dbReference type="ARBA" id="ARBA00004141"/>
    </source>
</evidence>
<feature type="transmembrane region" description="Helical" evidence="11">
    <location>
        <begin position="56"/>
        <end position="75"/>
    </location>
</feature>
<evidence type="ECO:0000256" key="2">
    <source>
        <dbReference type="ARBA" id="ARBA00022448"/>
    </source>
</evidence>
<feature type="transmembrane region" description="Helical" evidence="11">
    <location>
        <begin position="427"/>
        <end position="448"/>
    </location>
</feature>
<accession>A0A212JKV7</accession>
<feature type="region of interest" description="Disordered" evidence="10">
    <location>
        <begin position="466"/>
        <end position="494"/>
    </location>
</feature>
<proteinExistence type="predicted"/>
<protein>
    <submittedName>
        <fullName evidence="12">Chloride channel protein</fullName>
    </submittedName>
</protein>
<dbReference type="GO" id="GO:0034707">
    <property type="term" value="C:chloride channel complex"/>
    <property type="evidence" value="ECO:0007669"/>
    <property type="project" value="UniProtKB-KW"/>
</dbReference>
<evidence type="ECO:0000313" key="12">
    <source>
        <dbReference type="EMBL" id="SBW00074.1"/>
    </source>
</evidence>
<feature type="transmembrane region" description="Helical" evidence="11">
    <location>
        <begin position="95"/>
        <end position="116"/>
    </location>
</feature>
<dbReference type="PANTHER" id="PTHR43427:SF6">
    <property type="entry name" value="CHLORIDE CHANNEL PROTEIN CLC-E"/>
    <property type="match status" value="1"/>
</dbReference>
<evidence type="ECO:0000256" key="7">
    <source>
        <dbReference type="ARBA" id="ARBA00023173"/>
    </source>
</evidence>
<dbReference type="Pfam" id="PF00654">
    <property type="entry name" value="Voltage_CLC"/>
    <property type="match status" value="1"/>
</dbReference>
<dbReference type="GO" id="GO:0005254">
    <property type="term" value="F:chloride channel activity"/>
    <property type="evidence" value="ECO:0007669"/>
    <property type="project" value="UniProtKB-KW"/>
</dbReference>
<dbReference type="AlphaFoldDB" id="A0A212JKV7"/>
<dbReference type="InterPro" id="IPR001807">
    <property type="entry name" value="ClC"/>
</dbReference>
<feature type="transmembrane region" description="Helical" evidence="11">
    <location>
        <begin position="229"/>
        <end position="253"/>
    </location>
</feature>
<dbReference type="SUPFAM" id="SSF81340">
    <property type="entry name" value="Clc chloride channel"/>
    <property type="match status" value="1"/>
</dbReference>
<dbReference type="InterPro" id="IPR014743">
    <property type="entry name" value="Cl-channel_core"/>
</dbReference>
<dbReference type="EMBL" id="FLUO01000001">
    <property type="protein sequence ID" value="SBW00074.1"/>
    <property type="molecule type" value="Genomic_DNA"/>
</dbReference>
<dbReference type="PANTHER" id="PTHR43427">
    <property type="entry name" value="CHLORIDE CHANNEL PROTEIN CLC-E"/>
    <property type="match status" value="1"/>
</dbReference>
<feature type="transmembrane region" description="Helical" evidence="11">
    <location>
        <begin position="397"/>
        <end position="421"/>
    </location>
</feature>
<dbReference type="PRINTS" id="PR00762">
    <property type="entry name" value="CLCHANNEL"/>
</dbReference>
<dbReference type="CDD" id="cd01034">
    <property type="entry name" value="EriC_like"/>
    <property type="match status" value="1"/>
</dbReference>
<dbReference type="Gene3D" id="1.10.3080.10">
    <property type="entry name" value="Clc chloride channel"/>
    <property type="match status" value="1"/>
</dbReference>
<keyword evidence="6 11" id="KW-0472">Membrane</keyword>
<evidence type="ECO:0000256" key="11">
    <source>
        <dbReference type="SAM" id="Phobius"/>
    </source>
</evidence>
<evidence type="ECO:0000256" key="10">
    <source>
        <dbReference type="SAM" id="MobiDB-lite"/>
    </source>
</evidence>
<feature type="transmembrane region" description="Helical" evidence="11">
    <location>
        <begin position="346"/>
        <end position="364"/>
    </location>
</feature>
<keyword evidence="4 11" id="KW-1133">Transmembrane helix</keyword>
<sequence length="494" mass="51711">MGIWFRMNRNPRRAENPSPMPLPVFRFRLPRSPRSRRAARSPADWWVFATRWFKRFSVWVGGIAVALVAILFAQVTEQAFEIFSRLLERHPALPFVITPLGLALAALVTIRLVPGAQGSGIPQTIAALSLSAEQRRAVLSLPIAAAKICLTAIGLASGASVGREGPTVQVGASLMLGFSRMFRLNSALSERSMTVAGGAAGIAAAFNTPLAGVVFAIEELTRSYETRTSGTVMTAVILSGITSLALVGNSPYFGHSIATLDIGSGWLAVGIIGIVGGAVGGLFSRLLIGASQNGLPGAIGHLARQRPVLFAAACGLALALIGVVSGNATYGTGYTEARTMLDGGSLGWLFFPLKVLATAVSYLSGIPGGLFSPSLSAGAGLGSVVARFVADVPLDACILLGMAAYFTGVVQSPITAAVIVMEMTSNHGMIVPLMAVSFLAFGVSRIVCPHPLYKALALRFLSRKSDPAPAKLRTDLSDEIEPPPPPQPVGHRFD</sequence>
<evidence type="ECO:0000256" key="5">
    <source>
        <dbReference type="ARBA" id="ARBA00023065"/>
    </source>
</evidence>
<keyword evidence="9" id="KW-0407">Ion channel</keyword>
<feature type="transmembrane region" description="Helical" evidence="11">
    <location>
        <begin position="265"/>
        <end position="288"/>
    </location>
</feature>
<feature type="transmembrane region" description="Helical" evidence="11">
    <location>
        <begin position="308"/>
        <end position="325"/>
    </location>
</feature>
<comment type="subcellular location">
    <subcellularLocation>
        <location evidence="1">Membrane</location>
        <topology evidence="1">Multi-pass membrane protein</topology>
    </subcellularLocation>
</comment>
<name>A0A212JKV7_9PROT</name>
<evidence type="ECO:0000256" key="6">
    <source>
        <dbReference type="ARBA" id="ARBA00023136"/>
    </source>
</evidence>
<evidence type="ECO:0000256" key="4">
    <source>
        <dbReference type="ARBA" id="ARBA00022989"/>
    </source>
</evidence>
<keyword evidence="7" id="KW-0869">Chloride channel</keyword>
<keyword evidence="2" id="KW-0813">Transport</keyword>
<dbReference type="InterPro" id="IPR050368">
    <property type="entry name" value="ClC-type_chloride_channel"/>
</dbReference>
<evidence type="ECO:0000256" key="9">
    <source>
        <dbReference type="ARBA" id="ARBA00023303"/>
    </source>
</evidence>
<keyword evidence="3 11" id="KW-0812">Transmembrane</keyword>
<reference evidence="12" key="1">
    <citation type="submission" date="2016-04" db="EMBL/GenBank/DDBJ databases">
        <authorList>
            <person name="Evans L.H."/>
            <person name="Alamgir A."/>
            <person name="Owens N."/>
            <person name="Weber N.D."/>
            <person name="Virtaneva K."/>
            <person name="Barbian K."/>
            <person name="Babar A."/>
            <person name="Rosenke K."/>
        </authorList>
    </citation>
    <scope>NUCLEOTIDE SEQUENCE</scope>
    <source>
        <strain evidence="12">86</strain>
    </source>
</reference>